<comment type="similarity">
    <text evidence="1">Belongs to the N-acetylmuramoyl-L-alanine amidase 2 family.</text>
</comment>
<feature type="disulfide bond" evidence="8">
    <location>
        <begin position="5"/>
        <end position="127"/>
    </location>
</feature>
<evidence type="ECO:0000259" key="9">
    <source>
        <dbReference type="SMART" id="SM00644"/>
    </source>
</evidence>
<dbReference type="GO" id="GO:0008745">
    <property type="term" value="F:N-acetylmuramoyl-L-alanine amidase activity"/>
    <property type="evidence" value="ECO:0007669"/>
    <property type="project" value="InterPro"/>
</dbReference>
<reference evidence="11" key="1">
    <citation type="submission" date="2020-11" db="EMBL/GenBank/DDBJ databases">
        <authorList>
            <person name="Whiteford S."/>
        </authorList>
    </citation>
    <scope>NUCLEOTIDE SEQUENCE</scope>
</reference>
<keyword evidence="12" id="KW-1185">Reference proteome</keyword>
<dbReference type="Pfam" id="PF01510">
    <property type="entry name" value="Amidase_2"/>
    <property type="match status" value="1"/>
</dbReference>
<dbReference type="EMBL" id="CAJHNJ030000115">
    <property type="protein sequence ID" value="CAG9135836.1"/>
    <property type="molecule type" value="Genomic_DNA"/>
</dbReference>
<dbReference type="Gene3D" id="3.40.80.10">
    <property type="entry name" value="Peptidoglycan recognition protein-like"/>
    <property type="match status" value="1"/>
</dbReference>
<dbReference type="InterPro" id="IPR006619">
    <property type="entry name" value="PGRP_domain_met/bac"/>
</dbReference>
<evidence type="ECO:0000313" key="11">
    <source>
        <dbReference type="EMBL" id="CAG9135836.1"/>
    </source>
</evidence>
<evidence type="ECO:0000313" key="12">
    <source>
        <dbReference type="Proteomes" id="UP000653454"/>
    </source>
</evidence>
<feature type="domain" description="N-acetylmuramoyl-L-alanine amidase" evidence="9">
    <location>
        <begin position="16"/>
        <end position="153"/>
    </location>
</feature>
<evidence type="ECO:0000256" key="4">
    <source>
        <dbReference type="ARBA" id="ARBA00022729"/>
    </source>
</evidence>
<dbReference type="PANTHER" id="PTHR11022:SF74">
    <property type="entry name" value="PEPTIDOGLYCAN-RECOGNITION PROTEIN SA"/>
    <property type="match status" value="1"/>
</dbReference>
<evidence type="ECO:0000256" key="8">
    <source>
        <dbReference type="PIRSR" id="PIRSR037945-1"/>
    </source>
</evidence>
<comment type="caution">
    <text evidence="11">The sequence shown here is derived from an EMBL/GenBank/DDBJ whole genome shotgun (WGS) entry which is preliminary data.</text>
</comment>
<dbReference type="GO" id="GO:0008270">
    <property type="term" value="F:zinc ion binding"/>
    <property type="evidence" value="ECO:0007669"/>
    <property type="project" value="InterPro"/>
</dbReference>
<feature type="domain" description="Peptidoglycan recognition protein family" evidence="10">
    <location>
        <begin position="5"/>
        <end position="147"/>
    </location>
</feature>
<dbReference type="GO" id="GO:0009253">
    <property type="term" value="P:peptidoglycan catabolic process"/>
    <property type="evidence" value="ECO:0007669"/>
    <property type="project" value="InterPro"/>
</dbReference>
<dbReference type="Proteomes" id="UP000653454">
    <property type="component" value="Unassembled WGS sequence"/>
</dbReference>
<proteinExistence type="inferred from homology"/>
<evidence type="ECO:0000256" key="6">
    <source>
        <dbReference type="ARBA" id="ARBA00023157"/>
    </source>
</evidence>
<dbReference type="GO" id="GO:0045087">
    <property type="term" value="P:innate immune response"/>
    <property type="evidence" value="ECO:0007669"/>
    <property type="project" value="UniProtKB-KW"/>
</dbReference>
<dbReference type="SMART" id="SM00644">
    <property type="entry name" value="Ami_2"/>
    <property type="match status" value="1"/>
</dbReference>
<feature type="disulfide bond" evidence="8">
    <location>
        <begin position="41"/>
        <end position="47"/>
    </location>
</feature>
<dbReference type="PANTHER" id="PTHR11022">
    <property type="entry name" value="PEPTIDOGLYCAN RECOGNITION PROTEIN"/>
    <property type="match status" value="1"/>
</dbReference>
<dbReference type="SUPFAM" id="SSF55846">
    <property type="entry name" value="N-acetylmuramoyl-L-alanine amidase-like"/>
    <property type="match status" value="1"/>
</dbReference>
<dbReference type="InterPro" id="IPR036505">
    <property type="entry name" value="Amidase/PGRP_sf"/>
</dbReference>
<organism evidence="11 12">
    <name type="scientific">Plutella xylostella</name>
    <name type="common">Diamondback moth</name>
    <name type="synonym">Plutella maculipennis</name>
    <dbReference type="NCBI Taxonomy" id="51655"/>
    <lineage>
        <taxon>Eukaryota</taxon>
        <taxon>Metazoa</taxon>
        <taxon>Ecdysozoa</taxon>
        <taxon>Arthropoda</taxon>
        <taxon>Hexapoda</taxon>
        <taxon>Insecta</taxon>
        <taxon>Pterygota</taxon>
        <taxon>Neoptera</taxon>
        <taxon>Endopterygota</taxon>
        <taxon>Lepidoptera</taxon>
        <taxon>Glossata</taxon>
        <taxon>Ditrysia</taxon>
        <taxon>Yponomeutoidea</taxon>
        <taxon>Plutellidae</taxon>
        <taxon>Plutella</taxon>
    </lineage>
</organism>
<sequence length="176" mass="20011">MFPECDVLTRNEWGGVNATQEEDLPRPIDLVIIQHTATDTCNTDEECQEYVQWIQIYHMQSLNYWDIGPNFLIGGNGKVYEGPGWLHMGAHTHGYNRKSVGISFIGNFNDIIPTNASLLAAEKLIECGVTEEHLSPSYSLVGHRQLRPTESPGKNLYEIIQKWPHYLENVDDIINN</sequence>
<evidence type="ECO:0000256" key="3">
    <source>
        <dbReference type="ARBA" id="ARBA00022588"/>
    </source>
</evidence>
<dbReference type="InterPro" id="IPR017331">
    <property type="entry name" value="Peptidoglycan_recognition"/>
</dbReference>
<evidence type="ECO:0000256" key="1">
    <source>
        <dbReference type="ARBA" id="ARBA00007553"/>
    </source>
</evidence>
<dbReference type="InterPro" id="IPR002502">
    <property type="entry name" value="Amidase_domain"/>
</dbReference>
<keyword evidence="5" id="KW-0391">Immunity</keyword>
<evidence type="ECO:0000259" key="10">
    <source>
        <dbReference type="SMART" id="SM00701"/>
    </source>
</evidence>
<comment type="subunit">
    <text evidence="2">Monomer.</text>
</comment>
<dbReference type="InterPro" id="IPR015510">
    <property type="entry name" value="PGRP"/>
</dbReference>
<dbReference type="PIRSF" id="PIRSF037945">
    <property type="entry name" value="PGRPs"/>
    <property type="match status" value="1"/>
</dbReference>
<dbReference type="CDD" id="cd06583">
    <property type="entry name" value="PGRP"/>
    <property type="match status" value="1"/>
</dbReference>
<name>A0A8S4G5N6_PLUXY</name>
<accession>A0A8S4G5N6</accession>
<keyword evidence="3" id="KW-0399">Innate immunity</keyword>
<evidence type="ECO:0000256" key="5">
    <source>
        <dbReference type="ARBA" id="ARBA00022859"/>
    </source>
</evidence>
<dbReference type="FunFam" id="3.40.80.10:FF:000001">
    <property type="entry name" value="Peptidoglycan recognition protein 1"/>
    <property type="match status" value="1"/>
</dbReference>
<evidence type="ECO:0000256" key="7">
    <source>
        <dbReference type="ARBA" id="ARBA00069708"/>
    </source>
</evidence>
<gene>
    <name evidence="11" type="ORF">PLXY2_LOCUS14072</name>
</gene>
<protein>
    <recommendedName>
        <fullName evidence="7">Peptidoglycan recognition protein</fullName>
    </recommendedName>
</protein>
<dbReference type="SMART" id="SM00701">
    <property type="entry name" value="PGRP"/>
    <property type="match status" value="1"/>
</dbReference>
<dbReference type="AlphaFoldDB" id="A0A8S4G5N6"/>
<dbReference type="GO" id="GO:0042834">
    <property type="term" value="F:peptidoglycan binding"/>
    <property type="evidence" value="ECO:0007669"/>
    <property type="project" value="InterPro"/>
</dbReference>
<keyword evidence="6 8" id="KW-1015">Disulfide bond</keyword>
<keyword evidence="4" id="KW-0732">Signal</keyword>
<evidence type="ECO:0000256" key="2">
    <source>
        <dbReference type="ARBA" id="ARBA00011245"/>
    </source>
</evidence>